<comment type="caution">
    <text evidence="2">The sequence shown here is derived from an EMBL/GenBank/DDBJ whole genome shotgun (WGS) entry which is preliminary data.</text>
</comment>
<keyword evidence="3" id="KW-1185">Reference proteome</keyword>
<evidence type="ECO:0000313" key="2">
    <source>
        <dbReference type="EMBL" id="MBC3900177.1"/>
    </source>
</evidence>
<dbReference type="InterPro" id="IPR028978">
    <property type="entry name" value="Chorismate_lyase_/UTRA_dom_sf"/>
</dbReference>
<organism evidence="2 3">
    <name type="scientific">Acetobacterium malicum</name>
    <dbReference type="NCBI Taxonomy" id="52692"/>
    <lineage>
        <taxon>Bacteria</taxon>
        <taxon>Bacillati</taxon>
        <taxon>Bacillota</taxon>
        <taxon>Clostridia</taxon>
        <taxon>Eubacteriales</taxon>
        <taxon>Eubacteriaceae</taxon>
        <taxon>Acetobacterium</taxon>
    </lineage>
</organism>
<dbReference type="InterPro" id="IPR050679">
    <property type="entry name" value="Bact_HTH_transcr_reg"/>
</dbReference>
<protein>
    <submittedName>
        <fullName evidence="2">UTRA domain-containing protein</fullName>
    </submittedName>
</protein>
<proteinExistence type="predicted"/>
<evidence type="ECO:0000313" key="3">
    <source>
        <dbReference type="Proteomes" id="UP000622405"/>
    </source>
</evidence>
<reference evidence="2 3" key="1">
    <citation type="journal article" date="2020" name="mSystems">
        <title>Defining Genomic and Predicted Metabolic Features of the Acetobacterium Genus.</title>
        <authorList>
            <person name="Ross D.E."/>
            <person name="Marshall C.W."/>
            <person name="Gulliver D."/>
            <person name="May H.D."/>
            <person name="Norman R.S."/>
        </authorList>
    </citation>
    <scope>NUCLEOTIDE SEQUENCE [LARGE SCALE GENOMIC DNA]</scope>
    <source>
        <strain evidence="2 3">DSM 4132</strain>
    </source>
</reference>
<accession>A0ABR6YYA3</accession>
<dbReference type="Gene3D" id="3.40.1410.10">
    <property type="entry name" value="Chorismate lyase-like"/>
    <property type="match status" value="1"/>
</dbReference>
<sequence length="148" mass="17545">MKKPYQRVELLGSEIIRPTIDLVYHLRIAPDARVVYIRWVLLDDEKPIAYDMQYIPYFPGITVWNDNFEYTSFSEILSQKNKLFQMQGRMNISGINCEREIAEILEIPVGTPVMQITQKILDDNEPMGYRQLFIKREWCCIRGTSHRE</sequence>
<dbReference type="Proteomes" id="UP000622405">
    <property type="component" value="Unassembled WGS sequence"/>
</dbReference>
<dbReference type="EMBL" id="WJBE01000008">
    <property type="protein sequence ID" value="MBC3900177.1"/>
    <property type="molecule type" value="Genomic_DNA"/>
</dbReference>
<feature type="domain" description="UbiC transcription regulator-associated" evidence="1">
    <location>
        <begin position="1"/>
        <end position="140"/>
    </location>
</feature>
<gene>
    <name evidence="2" type="ORF">GH811_11165</name>
</gene>
<dbReference type="Pfam" id="PF07702">
    <property type="entry name" value="UTRA"/>
    <property type="match status" value="1"/>
</dbReference>
<dbReference type="PANTHER" id="PTHR44846:SF1">
    <property type="entry name" value="MANNOSYL-D-GLYCERATE TRANSPORT_METABOLISM SYSTEM REPRESSOR MNGR-RELATED"/>
    <property type="match status" value="1"/>
</dbReference>
<dbReference type="PANTHER" id="PTHR44846">
    <property type="entry name" value="MANNOSYL-D-GLYCERATE TRANSPORT/METABOLISM SYSTEM REPRESSOR MNGR-RELATED"/>
    <property type="match status" value="1"/>
</dbReference>
<dbReference type="SMART" id="SM00866">
    <property type="entry name" value="UTRA"/>
    <property type="match status" value="1"/>
</dbReference>
<dbReference type="RefSeq" id="WP_186894475.1">
    <property type="nucleotide sequence ID" value="NZ_WJBE01000008.1"/>
</dbReference>
<evidence type="ECO:0000259" key="1">
    <source>
        <dbReference type="SMART" id="SM00866"/>
    </source>
</evidence>
<name>A0ABR6YYA3_9FIRM</name>
<dbReference type="SUPFAM" id="SSF64288">
    <property type="entry name" value="Chorismate lyase-like"/>
    <property type="match status" value="1"/>
</dbReference>
<dbReference type="InterPro" id="IPR011663">
    <property type="entry name" value="UTRA"/>
</dbReference>